<protein>
    <submittedName>
        <fullName evidence="2">Metallophosphoesterase family protein</fullName>
    </submittedName>
</protein>
<sequence length="308" mass="35210">MKSRLQFREDHSFKIIQFTDLHVGPDIHHEKDARTFKLIDDTIRAEKPDLIVFTGDQIWSEGIDEPGITYRRILDHVSQYDLPFAVVFGNHDSEENITRLELHTIEKDYPMSLSESGPKEINGVGNYTLTIQSSESDHNEAILYFLDSGAFAPDSVGGYEWIHQDQVNWFVSESQKYEAIKNNPIPALAFIHIPLPEYKDLLQDGKFSGNKGEDVSSPKINSGLFTAMLEAKDVMGTFVGHDHDNDYCGKLYNISLCYGRVSGYHCYGDLQRGARIIQLYEGERRFDTWIRLDNGEKISYYSHSENKG</sequence>
<accession>A0A942Z720</accession>
<comment type="caution">
    <text evidence="2">The sequence shown here is derived from an EMBL/GenBank/DDBJ whole genome shotgun (WGS) entry which is preliminary data.</text>
</comment>
<evidence type="ECO:0000313" key="3">
    <source>
        <dbReference type="Proteomes" id="UP000676456"/>
    </source>
</evidence>
<dbReference type="CDD" id="cd07383">
    <property type="entry name" value="MPP_Dcr2"/>
    <property type="match status" value="1"/>
</dbReference>
<evidence type="ECO:0000259" key="1">
    <source>
        <dbReference type="Pfam" id="PF00149"/>
    </source>
</evidence>
<dbReference type="Pfam" id="PF00149">
    <property type="entry name" value="Metallophos"/>
    <property type="match status" value="1"/>
</dbReference>
<proteinExistence type="predicted"/>
<gene>
    <name evidence="2" type="ORF">KHA91_19305</name>
</gene>
<dbReference type="SUPFAM" id="SSF56300">
    <property type="entry name" value="Metallo-dependent phosphatases"/>
    <property type="match status" value="1"/>
</dbReference>
<dbReference type="InterPro" id="IPR011230">
    <property type="entry name" value="PAP14/16/28/29"/>
</dbReference>
<dbReference type="AlphaFoldDB" id="A0A942Z720"/>
<reference evidence="2 3" key="1">
    <citation type="submission" date="2021-05" db="EMBL/GenBank/DDBJ databases">
        <title>Novel Bacillus species.</title>
        <authorList>
            <person name="Liu G."/>
        </authorList>
    </citation>
    <scope>NUCLEOTIDE SEQUENCE [LARGE SCALE GENOMIC DNA]</scope>
    <source>
        <strain evidence="2 3">FJAT-49682</strain>
    </source>
</reference>
<evidence type="ECO:0000313" key="2">
    <source>
        <dbReference type="EMBL" id="MBS4224847.1"/>
    </source>
</evidence>
<feature type="domain" description="Calcineurin-like phosphoesterase" evidence="1">
    <location>
        <begin position="13"/>
        <end position="243"/>
    </location>
</feature>
<dbReference type="PANTHER" id="PTHR32440:SF11">
    <property type="entry name" value="METALLOPHOSPHOESTERASE DOMAIN-CONTAINING PROTEIN"/>
    <property type="match status" value="1"/>
</dbReference>
<keyword evidence="3" id="KW-1185">Reference proteome</keyword>
<dbReference type="Proteomes" id="UP000676456">
    <property type="component" value="Unassembled WGS sequence"/>
</dbReference>
<dbReference type="GO" id="GO:0016788">
    <property type="term" value="F:hydrolase activity, acting on ester bonds"/>
    <property type="evidence" value="ECO:0007669"/>
    <property type="project" value="TreeGrafter"/>
</dbReference>
<dbReference type="Gene3D" id="3.60.21.10">
    <property type="match status" value="1"/>
</dbReference>
<dbReference type="PIRSF" id="PIRSF030250">
    <property type="entry name" value="Ptase_At2g46880"/>
    <property type="match status" value="1"/>
</dbReference>
<dbReference type="GO" id="GO:0005737">
    <property type="term" value="C:cytoplasm"/>
    <property type="evidence" value="ECO:0007669"/>
    <property type="project" value="TreeGrafter"/>
</dbReference>
<dbReference type="InterPro" id="IPR029052">
    <property type="entry name" value="Metallo-depent_PP-like"/>
</dbReference>
<organism evidence="2 3">
    <name type="scientific">Lederbergia citrea</name>
    <dbReference type="NCBI Taxonomy" id="2833581"/>
    <lineage>
        <taxon>Bacteria</taxon>
        <taxon>Bacillati</taxon>
        <taxon>Bacillota</taxon>
        <taxon>Bacilli</taxon>
        <taxon>Bacillales</taxon>
        <taxon>Bacillaceae</taxon>
        <taxon>Lederbergia</taxon>
    </lineage>
</organism>
<dbReference type="EMBL" id="JAGYPN010000005">
    <property type="protein sequence ID" value="MBS4224847.1"/>
    <property type="molecule type" value="Genomic_DNA"/>
</dbReference>
<dbReference type="PANTHER" id="PTHR32440">
    <property type="entry name" value="PHOSPHATASE DCR2-RELATED-RELATED"/>
    <property type="match status" value="1"/>
</dbReference>
<name>A0A942Z720_9BACI</name>
<dbReference type="InterPro" id="IPR004843">
    <property type="entry name" value="Calcineurin-like_PHP"/>
</dbReference>
<dbReference type="RefSeq" id="WP_213099905.1">
    <property type="nucleotide sequence ID" value="NZ_JAGYPN010000005.1"/>
</dbReference>